<evidence type="ECO:0000259" key="1">
    <source>
        <dbReference type="Pfam" id="PF00535"/>
    </source>
</evidence>
<reference evidence="2 3" key="1">
    <citation type="journal article" date="2020" name="ISME J.">
        <title>Comparative genomics reveals insights into cyanobacterial evolution and habitat adaptation.</title>
        <authorList>
            <person name="Chen M.Y."/>
            <person name="Teng W.K."/>
            <person name="Zhao L."/>
            <person name="Hu C.X."/>
            <person name="Zhou Y.K."/>
            <person name="Han B.P."/>
            <person name="Song L.R."/>
            <person name="Shu W.S."/>
        </authorList>
    </citation>
    <scope>NUCLEOTIDE SEQUENCE [LARGE SCALE GENOMIC DNA]</scope>
    <source>
        <strain evidence="2 3">FACHB-248</strain>
    </source>
</reference>
<dbReference type="SUPFAM" id="SSF53448">
    <property type="entry name" value="Nucleotide-diphospho-sugar transferases"/>
    <property type="match status" value="1"/>
</dbReference>
<name>A0ABR8GJI9_9CYAN</name>
<accession>A0ABR8GJI9</accession>
<dbReference type="RefSeq" id="WP_051503172.1">
    <property type="nucleotide sequence ID" value="NZ_JACJTA010000004.1"/>
</dbReference>
<evidence type="ECO:0000313" key="3">
    <source>
        <dbReference type="Proteomes" id="UP000660380"/>
    </source>
</evidence>
<sequence length="249" mass="29344">MKVAIITPYFKESIEKISRCHHSVLNQTYRSTHFLVSDGFPNPELDEWNCEHIKLSMSHKDNGNTPRAIGAISALNQGFDAIAFLDADNWLDPQHIELVLNVQQQENYDVVFANRFIVLLDGYISPVEEMEDIRNNHVDTSCFVIFSSASFLLPMWAMMPQYTSPMCDRIMFYLVKNHDLKYGWTNRKTVYFESLYSVHYQKANQPIPQDINDPDLKIILRNWSVEDFFKRMRMKLHVINFMRYFRGQN</sequence>
<keyword evidence="3" id="KW-1185">Reference proteome</keyword>
<dbReference type="EMBL" id="JACJTA010000004">
    <property type="protein sequence ID" value="MBD2603498.1"/>
    <property type="molecule type" value="Genomic_DNA"/>
</dbReference>
<feature type="domain" description="Glycosyltransferase 2-like" evidence="1">
    <location>
        <begin position="5"/>
        <end position="121"/>
    </location>
</feature>
<proteinExistence type="predicted"/>
<dbReference type="Pfam" id="PF00535">
    <property type="entry name" value="Glycos_transf_2"/>
    <property type="match status" value="1"/>
</dbReference>
<protein>
    <submittedName>
        <fullName evidence="2">Glycosyltransferase family 2 protein</fullName>
    </submittedName>
</protein>
<organism evidence="2 3">
    <name type="scientific">Scytonema hofmannii FACHB-248</name>
    <dbReference type="NCBI Taxonomy" id="1842502"/>
    <lineage>
        <taxon>Bacteria</taxon>
        <taxon>Bacillati</taxon>
        <taxon>Cyanobacteriota</taxon>
        <taxon>Cyanophyceae</taxon>
        <taxon>Nostocales</taxon>
        <taxon>Scytonemataceae</taxon>
        <taxon>Scytonema</taxon>
    </lineage>
</organism>
<evidence type="ECO:0000313" key="2">
    <source>
        <dbReference type="EMBL" id="MBD2603498.1"/>
    </source>
</evidence>
<dbReference type="Gene3D" id="3.90.550.10">
    <property type="entry name" value="Spore Coat Polysaccharide Biosynthesis Protein SpsA, Chain A"/>
    <property type="match status" value="1"/>
</dbReference>
<comment type="caution">
    <text evidence="2">The sequence shown here is derived from an EMBL/GenBank/DDBJ whole genome shotgun (WGS) entry which is preliminary data.</text>
</comment>
<gene>
    <name evidence="2" type="ORF">H6G81_02870</name>
</gene>
<dbReference type="InterPro" id="IPR001173">
    <property type="entry name" value="Glyco_trans_2-like"/>
</dbReference>
<dbReference type="InterPro" id="IPR029044">
    <property type="entry name" value="Nucleotide-diphossugar_trans"/>
</dbReference>
<dbReference type="Proteomes" id="UP000660380">
    <property type="component" value="Unassembled WGS sequence"/>
</dbReference>